<reference evidence="1 2" key="1">
    <citation type="journal article" date="2015" name="Nature">
        <title>rRNA introns, odd ribosomes, and small enigmatic genomes across a large radiation of phyla.</title>
        <authorList>
            <person name="Brown C.T."/>
            <person name="Hug L.A."/>
            <person name="Thomas B.C."/>
            <person name="Sharon I."/>
            <person name="Castelle C.J."/>
            <person name="Singh A."/>
            <person name="Wilkins M.J."/>
            <person name="Williams K.H."/>
            <person name="Banfield J.F."/>
        </authorList>
    </citation>
    <scope>NUCLEOTIDE SEQUENCE [LARGE SCALE GENOMIC DNA]</scope>
</reference>
<evidence type="ECO:0000313" key="1">
    <source>
        <dbReference type="EMBL" id="KKP88790.1"/>
    </source>
</evidence>
<comment type="caution">
    <text evidence="1">The sequence shown here is derived from an EMBL/GenBank/DDBJ whole genome shotgun (WGS) entry which is preliminary data.</text>
</comment>
<sequence>MKKMFSSFLVIHRTSIVRQLFDTFFDYFRISERQDFEQSLIRNRTGNNNSSNFFWQLVQNKVFKNTNKLIVVYEIIDTDDLEQIKVYINNLSRTRNPVKIEKLIVIFRDELIAYEFDRLIEKFDRARIELSILSTTSCLCKKLLAECLITELRRIFSGSTSIYND</sequence>
<dbReference type="EMBL" id="LBRB01000008">
    <property type="protein sequence ID" value="KKP88790.1"/>
    <property type="molecule type" value="Genomic_DNA"/>
</dbReference>
<accession>A0A0G0FMZ7</accession>
<proteinExistence type="predicted"/>
<dbReference type="Proteomes" id="UP000034316">
    <property type="component" value="Unassembled WGS sequence"/>
</dbReference>
<organism evidence="1 2">
    <name type="scientific">Berkelbacteria bacterium GW2011_GWA2_35_9</name>
    <dbReference type="NCBI Taxonomy" id="1618333"/>
    <lineage>
        <taxon>Bacteria</taxon>
        <taxon>Candidatus Berkelbacteria</taxon>
    </lineage>
</organism>
<gene>
    <name evidence="1" type="ORF">UR93_C0008G0019</name>
</gene>
<dbReference type="AlphaFoldDB" id="A0A0G0FMZ7"/>
<evidence type="ECO:0000313" key="2">
    <source>
        <dbReference type="Proteomes" id="UP000034316"/>
    </source>
</evidence>
<name>A0A0G0FMZ7_9BACT</name>
<protein>
    <submittedName>
        <fullName evidence="1">Uncharacterized protein</fullName>
    </submittedName>
</protein>